<organism evidence="1 2">
    <name type="scientific">Zunongwangia profunda (strain DSM 18752 / CCTCC AB 206139 / SM-A87)</name>
    <name type="common">Wangia profunda</name>
    <dbReference type="NCBI Taxonomy" id="655815"/>
    <lineage>
        <taxon>Bacteria</taxon>
        <taxon>Pseudomonadati</taxon>
        <taxon>Bacteroidota</taxon>
        <taxon>Flavobacteriia</taxon>
        <taxon>Flavobacteriales</taxon>
        <taxon>Flavobacteriaceae</taxon>
        <taxon>Zunongwangia</taxon>
    </lineage>
</organism>
<accession>D5B9J1</accession>
<dbReference type="HOGENOM" id="CLU_3159671_0_0_10"/>
<dbReference type="Proteomes" id="UP000001654">
    <property type="component" value="Chromosome"/>
</dbReference>
<dbReference type="AlphaFoldDB" id="D5B9J1"/>
<dbReference type="EMBL" id="CP001650">
    <property type="protein sequence ID" value="ADF54304.1"/>
    <property type="molecule type" value="Genomic_DNA"/>
</dbReference>
<gene>
    <name evidence="1" type="ordered locus">ZPR_4000</name>
</gene>
<reference evidence="1 2" key="1">
    <citation type="journal article" date="2010" name="BMC Genomics">
        <title>The complete genome of Zunongwangia profunda SM-A87 reveals its adaptation to the deep-sea environment and ecological role in sedimentary organic nitrogen degradation.</title>
        <authorList>
            <person name="Qin Q.L."/>
            <person name="Zhang X.Y."/>
            <person name="Wang X.M."/>
            <person name="Liu G.M."/>
            <person name="Chen X.L."/>
            <person name="Xie B.B."/>
            <person name="Dang H.Y."/>
            <person name="Zhou B.C."/>
            <person name="Yu J."/>
            <person name="Zhang Y.Z."/>
        </authorList>
    </citation>
    <scope>NUCLEOTIDE SEQUENCE [LARGE SCALE GENOMIC DNA]</scope>
    <source>
        <strain evidence="2">DSM 18752 / CCTCC AB 206139 / SM-A87</strain>
    </source>
</reference>
<dbReference type="STRING" id="655815.ZPR_4000"/>
<proteinExistence type="predicted"/>
<evidence type="ECO:0000313" key="1">
    <source>
        <dbReference type="EMBL" id="ADF54304.1"/>
    </source>
</evidence>
<evidence type="ECO:0000313" key="2">
    <source>
        <dbReference type="Proteomes" id="UP000001654"/>
    </source>
</evidence>
<dbReference type="KEGG" id="zpr:ZPR_4000"/>
<protein>
    <submittedName>
        <fullName evidence="1">Uncharacterized protein</fullName>
    </submittedName>
</protein>
<sequence>MERGGGDKNINFVILFLNMCINFDKNRQPENELLLMLDTGEKNLVPSE</sequence>
<name>D5B9J1_ZUNPS</name>
<keyword evidence="2" id="KW-1185">Reference proteome</keyword>